<dbReference type="Pfam" id="PF25944">
    <property type="entry name" value="Beta-barrel_RND"/>
    <property type="match status" value="1"/>
</dbReference>
<dbReference type="InterPro" id="IPR006143">
    <property type="entry name" value="RND_pump_MFP"/>
</dbReference>
<dbReference type="InterPro" id="IPR058624">
    <property type="entry name" value="MdtA-like_HH"/>
</dbReference>
<dbReference type="Gene3D" id="2.40.50.100">
    <property type="match status" value="1"/>
</dbReference>
<dbReference type="STRING" id="1212491.LFA_0755"/>
<dbReference type="InterPro" id="IPR058627">
    <property type="entry name" value="MdtA-like_C"/>
</dbReference>
<dbReference type="PANTHER" id="PTHR30469:SF12">
    <property type="entry name" value="MULTIDRUG RESISTANCE PROTEIN MDTA"/>
    <property type="match status" value="1"/>
</dbReference>
<evidence type="ECO:0000259" key="8">
    <source>
        <dbReference type="Pfam" id="PF25876"/>
    </source>
</evidence>
<accession>A0A098G2J0</accession>
<dbReference type="RefSeq" id="WP_045094918.1">
    <property type="nucleotide sequence ID" value="NZ_LN614827.1"/>
</dbReference>
<evidence type="ECO:0000256" key="5">
    <source>
        <dbReference type="ARBA" id="ARBA00022519"/>
    </source>
</evidence>
<dbReference type="Pfam" id="PF25967">
    <property type="entry name" value="RND-MFP_C"/>
    <property type="match status" value="1"/>
</dbReference>
<evidence type="ECO:0000256" key="2">
    <source>
        <dbReference type="ARBA" id="ARBA00009477"/>
    </source>
</evidence>
<evidence type="ECO:0000313" key="12">
    <source>
        <dbReference type="EMBL" id="CEG56204.1"/>
    </source>
</evidence>
<evidence type="ECO:0000256" key="3">
    <source>
        <dbReference type="ARBA" id="ARBA00022448"/>
    </source>
</evidence>
<evidence type="ECO:0000256" key="4">
    <source>
        <dbReference type="ARBA" id="ARBA00022475"/>
    </source>
</evidence>
<dbReference type="Gene3D" id="2.40.420.20">
    <property type="match status" value="1"/>
</dbReference>
<dbReference type="Pfam" id="PF25917">
    <property type="entry name" value="BSH_RND"/>
    <property type="match status" value="1"/>
</dbReference>
<keyword evidence="5" id="KW-0997">Cell inner membrane</keyword>
<evidence type="ECO:0000259" key="9">
    <source>
        <dbReference type="Pfam" id="PF25917"/>
    </source>
</evidence>
<dbReference type="GO" id="GO:1990281">
    <property type="term" value="C:efflux pump complex"/>
    <property type="evidence" value="ECO:0007669"/>
    <property type="project" value="TreeGrafter"/>
</dbReference>
<dbReference type="InterPro" id="IPR058626">
    <property type="entry name" value="MdtA-like_b-barrel"/>
</dbReference>
<protein>
    <submittedName>
        <fullName evidence="12">Multidrug resistance protein MdtA</fullName>
    </submittedName>
</protein>
<feature type="transmembrane region" description="Helical" evidence="7">
    <location>
        <begin position="27"/>
        <end position="48"/>
    </location>
</feature>
<dbReference type="AlphaFoldDB" id="A0A098G2J0"/>
<comment type="subcellular location">
    <subcellularLocation>
        <location evidence="1">Cell membrane</location>
    </subcellularLocation>
</comment>
<keyword evidence="13" id="KW-1185">Reference proteome</keyword>
<sequence>MEGKQIEDNDHNESMIPKSKWEWLPPAWNWGIIIVIILLIVLIWYFLVRDKHKENVVKPIPVVSASSSSRDVPIYLSGLGSVTPQYSVTVRTQINGILMKVLYKEGQMVKAGDLLALIDTRPYEALLTQYEGDLKRDTALLANARIDLQRYQKLWKQDSISQQVLATQVSLVEQYEGAVKVDKGLIQGTKINLIYCHITSPVDGRIGLRLVDPGNVVQTSDTNGIAIVNTLNPITVIFTLPEDNVPQIIPYAYADKTMVVNAYDRQQNQLLATGKLLTIDNQINQTTGTVKLRAIFDNKDNKLFANQFVNVKILTQTLRNATIVPTAAIQHSTTIGDFVFILNKNNTVTTKPVVTGPVSGDDTVINKGIGPGQLVIVEGADKLRDGSEVVAGHSSKLFSNVKKRIIANPKHSIV</sequence>
<keyword evidence="7" id="KW-0812">Transmembrane</keyword>
<dbReference type="PANTHER" id="PTHR30469">
    <property type="entry name" value="MULTIDRUG RESISTANCE PROTEIN MDTA"/>
    <property type="match status" value="1"/>
</dbReference>
<dbReference type="Proteomes" id="UP000032430">
    <property type="component" value="Chromosome I"/>
</dbReference>
<dbReference type="GO" id="GO:0015562">
    <property type="term" value="F:efflux transmembrane transporter activity"/>
    <property type="evidence" value="ECO:0007669"/>
    <property type="project" value="TreeGrafter"/>
</dbReference>
<dbReference type="KEGG" id="lfa:LFA_0755"/>
<keyword evidence="3" id="KW-0813">Transport</keyword>
<evidence type="ECO:0000256" key="6">
    <source>
        <dbReference type="ARBA" id="ARBA00023136"/>
    </source>
</evidence>
<keyword evidence="6 7" id="KW-0472">Membrane</keyword>
<organism evidence="12 13">
    <name type="scientific">Legionella fallonii LLAP-10</name>
    <dbReference type="NCBI Taxonomy" id="1212491"/>
    <lineage>
        <taxon>Bacteria</taxon>
        <taxon>Pseudomonadati</taxon>
        <taxon>Pseudomonadota</taxon>
        <taxon>Gammaproteobacteria</taxon>
        <taxon>Legionellales</taxon>
        <taxon>Legionellaceae</taxon>
        <taxon>Legionella</taxon>
    </lineage>
</organism>
<gene>
    <name evidence="12" type="primary">mdtA</name>
    <name evidence="12" type="ORF">LFA_0755</name>
</gene>
<evidence type="ECO:0000256" key="7">
    <source>
        <dbReference type="SAM" id="Phobius"/>
    </source>
</evidence>
<keyword evidence="4" id="KW-1003">Cell membrane</keyword>
<evidence type="ECO:0000313" key="13">
    <source>
        <dbReference type="Proteomes" id="UP000032430"/>
    </source>
</evidence>
<dbReference type="InterPro" id="IPR058625">
    <property type="entry name" value="MdtA-like_BSH"/>
</dbReference>
<reference evidence="13" key="1">
    <citation type="submission" date="2014-09" db="EMBL/GenBank/DDBJ databases">
        <authorList>
            <person name="Gomez-Valero L."/>
        </authorList>
    </citation>
    <scope>NUCLEOTIDE SEQUENCE [LARGE SCALE GENOMIC DNA]</scope>
    <source>
        <strain evidence="13">ATCC700992</strain>
    </source>
</reference>
<evidence type="ECO:0000256" key="1">
    <source>
        <dbReference type="ARBA" id="ARBA00004236"/>
    </source>
</evidence>
<feature type="domain" description="Multidrug resistance protein MdtA-like barrel-sandwich hybrid" evidence="9">
    <location>
        <begin position="88"/>
        <end position="228"/>
    </location>
</feature>
<keyword evidence="7" id="KW-1133">Transmembrane helix</keyword>
<comment type="similarity">
    <text evidence="2">Belongs to the membrane fusion protein (MFP) (TC 8.A.1) family.</text>
</comment>
<dbReference type="EMBL" id="LN614827">
    <property type="protein sequence ID" value="CEG56204.1"/>
    <property type="molecule type" value="Genomic_DNA"/>
</dbReference>
<proteinExistence type="inferred from homology"/>
<dbReference type="Gene3D" id="1.10.287.470">
    <property type="entry name" value="Helix hairpin bin"/>
    <property type="match status" value="1"/>
</dbReference>
<evidence type="ECO:0000259" key="11">
    <source>
        <dbReference type="Pfam" id="PF25967"/>
    </source>
</evidence>
<evidence type="ECO:0000259" key="10">
    <source>
        <dbReference type="Pfam" id="PF25944"/>
    </source>
</evidence>
<dbReference type="Pfam" id="PF25876">
    <property type="entry name" value="HH_MFP_RND"/>
    <property type="match status" value="1"/>
</dbReference>
<dbReference type="HOGENOM" id="CLU_018816_2_0_6"/>
<feature type="domain" description="Multidrug resistance protein MdtA-like C-terminal permuted SH3" evidence="11">
    <location>
        <begin position="320"/>
        <end position="382"/>
    </location>
</feature>
<name>A0A098G2J0_9GAMM</name>
<dbReference type="NCBIfam" id="TIGR01730">
    <property type="entry name" value="RND_mfp"/>
    <property type="match status" value="1"/>
</dbReference>
<feature type="domain" description="Multidrug resistance protein MdtA-like alpha-helical hairpin" evidence="8">
    <location>
        <begin position="127"/>
        <end position="195"/>
    </location>
</feature>
<dbReference type="SUPFAM" id="SSF111369">
    <property type="entry name" value="HlyD-like secretion proteins"/>
    <property type="match status" value="1"/>
</dbReference>
<dbReference type="Gene3D" id="2.40.30.170">
    <property type="match status" value="1"/>
</dbReference>
<feature type="domain" description="Multidrug resistance protein MdtA-like beta-barrel" evidence="10">
    <location>
        <begin position="233"/>
        <end position="315"/>
    </location>
</feature>